<protein>
    <recommendedName>
        <fullName evidence="4">ABC-2 type transporter</fullName>
    </recommendedName>
</protein>
<feature type="transmembrane region" description="Helical" evidence="1">
    <location>
        <begin position="115"/>
        <end position="137"/>
    </location>
</feature>
<feature type="transmembrane region" description="Helical" evidence="1">
    <location>
        <begin position="72"/>
        <end position="94"/>
    </location>
</feature>
<evidence type="ECO:0000256" key="1">
    <source>
        <dbReference type="SAM" id="Phobius"/>
    </source>
</evidence>
<comment type="caution">
    <text evidence="2">The sequence shown here is derived from an EMBL/GenBank/DDBJ whole genome shotgun (WGS) entry which is preliminary data.</text>
</comment>
<feature type="transmembrane region" description="Helical" evidence="1">
    <location>
        <begin position="149"/>
        <end position="175"/>
    </location>
</feature>
<keyword evidence="1" id="KW-1133">Transmembrane helix</keyword>
<accession>A0ABS6FID6</accession>
<keyword evidence="3" id="KW-1185">Reference proteome</keyword>
<feature type="transmembrane region" description="Helical" evidence="1">
    <location>
        <begin position="357"/>
        <end position="380"/>
    </location>
</feature>
<keyword evidence="1" id="KW-0472">Membrane</keyword>
<keyword evidence="1" id="KW-0812">Transmembrane</keyword>
<feature type="transmembrane region" description="Helical" evidence="1">
    <location>
        <begin position="187"/>
        <end position="207"/>
    </location>
</feature>
<proteinExistence type="predicted"/>
<feature type="transmembrane region" description="Helical" evidence="1">
    <location>
        <begin position="506"/>
        <end position="528"/>
    </location>
</feature>
<dbReference type="RefSeq" id="WP_216549586.1">
    <property type="nucleotide sequence ID" value="NZ_JAHLQO010000005.1"/>
</dbReference>
<evidence type="ECO:0000313" key="3">
    <source>
        <dbReference type="Proteomes" id="UP000783742"/>
    </source>
</evidence>
<feature type="transmembrane region" description="Helical" evidence="1">
    <location>
        <begin position="401"/>
        <end position="426"/>
    </location>
</feature>
<name>A0ABS6FID6_9FIRM</name>
<feature type="transmembrane region" description="Helical" evidence="1">
    <location>
        <begin position="477"/>
        <end position="500"/>
    </location>
</feature>
<reference evidence="2 3" key="1">
    <citation type="submission" date="2021-06" db="EMBL/GenBank/DDBJ databases">
        <authorList>
            <person name="Sun Q."/>
            <person name="Li D."/>
        </authorList>
    </citation>
    <scope>NUCLEOTIDE SEQUENCE [LARGE SCALE GENOMIC DNA]</scope>
    <source>
        <strain evidence="2 3">MSJ-1</strain>
    </source>
</reference>
<dbReference type="EMBL" id="JAHLQO010000005">
    <property type="protein sequence ID" value="MBU5669746.1"/>
    <property type="molecule type" value="Genomic_DNA"/>
</dbReference>
<evidence type="ECO:0008006" key="4">
    <source>
        <dbReference type="Google" id="ProtNLM"/>
    </source>
</evidence>
<dbReference type="Proteomes" id="UP000783742">
    <property type="component" value="Unassembled WGS sequence"/>
</dbReference>
<sequence length="542" mass="61257">MKELILLLKKDFYLSFKGPLEKIREKKGSSFLQSFLIFVLIVYFLIVYGFVYLGVIQIAIKNGAGIYMLTSYGAAISVLAVVFETASIISRIYYSQDVRILLSLPIKRNNIYISKIIVSIFSTSSISIVLLVPLFFGLMRYDSASFVNIIGVTLLIFANIIFTILLISIAVILFMSVFAGRGGLKNILQGIGFLLILFISFSPQIIINNSNLDYMEVLNLLKIVFPQLFLLQKIYSLNNYMSLLIGFVALVIVVILFLAISYPISNIMVTGVLKNEVTTNKRKAKGDDKKSSVRFTIAKKDLLNILKTPVYLFNIGITGIIFPIIIFINLLSQGGNLDTIRNVISDFETLEVLHSDVFIFIAIIFFSYAIFIQPLSITSITREGKLIYLMQTLPISYKDQIIGRCMSSIFFGILNVVPMILILTYLTKFNLIYLYGMILGTLLGTFFSTSIGMYFGINNAKLDWDNPQEAVKRNFSIFVFSLITIAIIIASAIVGYVIFFKLELDFFYVKIFSIIYFIIMTIIAIIFLNKSLESFANKINEY</sequence>
<evidence type="ECO:0000313" key="2">
    <source>
        <dbReference type="EMBL" id="MBU5669746.1"/>
    </source>
</evidence>
<organism evidence="2 3">
    <name type="scientific">Peptoniphilus ovalis</name>
    <dbReference type="NCBI Taxonomy" id="2841503"/>
    <lineage>
        <taxon>Bacteria</taxon>
        <taxon>Bacillati</taxon>
        <taxon>Bacillota</taxon>
        <taxon>Tissierellia</taxon>
        <taxon>Tissierellales</taxon>
        <taxon>Peptoniphilaceae</taxon>
        <taxon>Peptoniphilus</taxon>
    </lineage>
</organism>
<feature type="transmembrane region" description="Helical" evidence="1">
    <location>
        <begin position="240"/>
        <end position="260"/>
    </location>
</feature>
<feature type="transmembrane region" description="Helical" evidence="1">
    <location>
        <begin position="432"/>
        <end position="457"/>
    </location>
</feature>
<gene>
    <name evidence="2" type="ORF">KQI68_07850</name>
</gene>
<feature type="transmembrane region" description="Helical" evidence="1">
    <location>
        <begin position="35"/>
        <end position="60"/>
    </location>
</feature>
<feature type="transmembrane region" description="Helical" evidence="1">
    <location>
        <begin position="310"/>
        <end position="331"/>
    </location>
</feature>